<gene>
    <name evidence="1" type="ORF">P799_11595</name>
</gene>
<reference evidence="1 2" key="1">
    <citation type="journal article" date="2015" name="Stand. Genomic Sci.">
        <title>Genome sequence and description of the mosquitocidal and heavy metal tolerant strain Lysinibacillus sphaericus CBAM5.</title>
        <authorList>
            <person name="Pena-Montenegro T.D."/>
            <person name="Lozano L."/>
            <person name="Dussan J."/>
        </authorList>
    </citation>
    <scope>NUCLEOTIDE SEQUENCE [LARGE SCALE GENOMIC DNA]</scope>
    <source>
        <strain evidence="1 2">CBAM5</strain>
    </source>
</reference>
<dbReference type="HOGENOM" id="CLU_2826000_0_0_9"/>
<dbReference type="AlphaFoldDB" id="W7S5G1"/>
<evidence type="ECO:0000313" key="2">
    <source>
        <dbReference type="Proteomes" id="UP000023555"/>
    </source>
</evidence>
<dbReference type="SUPFAM" id="SSF46689">
    <property type="entry name" value="Homeodomain-like"/>
    <property type="match status" value="1"/>
</dbReference>
<dbReference type="OrthoDB" id="9797531at2"/>
<dbReference type="GO" id="GO:0003677">
    <property type="term" value="F:DNA binding"/>
    <property type="evidence" value="ECO:0007669"/>
    <property type="project" value="InterPro"/>
</dbReference>
<proteinExistence type="predicted"/>
<name>W7S5G1_LYSSH</name>
<evidence type="ECO:0008006" key="3">
    <source>
        <dbReference type="Google" id="ProtNLM"/>
    </source>
</evidence>
<evidence type="ECO:0000313" key="1">
    <source>
        <dbReference type="EMBL" id="EWH33456.1"/>
    </source>
</evidence>
<accession>W7S5G1</accession>
<dbReference type="InterPro" id="IPR002514">
    <property type="entry name" value="Transposase_8"/>
</dbReference>
<dbReference type="Pfam" id="PF01527">
    <property type="entry name" value="HTH_Tnp_1"/>
    <property type="match status" value="1"/>
</dbReference>
<dbReference type="InterPro" id="IPR009057">
    <property type="entry name" value="Homeodomain-like_sf"/>
</dbReference>
<sequence length="66" mass="8010">MGRSKHPLELKLHNLQLFEEGHYSIIELCEKFSLNHQTFHRWKMKFEEVDVKDYKKLLHVSSIQKS</sequence>
<dbReference type="GO" id="GO:0004803">
    <property type="term" value="F:transposase activity"/>
    <property type="evidence" value="ECO:0007669"/>
    <property type="project" value="InterPro"/>
</dbReference>
<dbReference type="GO" id="GO:0006313">
    <property type="term" value="P:DNA transposition"/>
    <property type="evidence" value="ECO:0007669"/>
    <property type="project" value="InterPro"/>
</dbReference>
<comment type="caution">
    <text evidence="1">The sequence shown here is derived from an EMBL/GenBank/DDBJ whole genome shotgun (WGS) entry which is preliminary data.</text>
</comment>
<dbReference type="Proteomes" id="UP000023555">
    <property type="component" value="Unassembled WGS sequence"/>
</dbReference>
<protein>
    <recommendedName>
        <fullName evidence="3">Transposase</fullName>
    </recommendedName>
</protein>
<organism evidence="1 2">
    <name type="scientific">Lysinibacillus sphaericus CBAM5</name>
    <dbReference type="NCBI Taxonomy" id="1400869"/>
    <lineage>
        <taxon>Bacteria</taxon>
        <taxon>Bacillati</taxon>
        <taxon>Bacillota</taxon>
        <taxon>Bacilli</taxon>
        <taxon>Bacillales</taxon>
        <taxon>Bacillaceae</taxon>
        <taxon>Lysinibacillus</taxon>
    </lineage>
</organism>
<dbReference type="RefSeq" id="WP_036161955.1">
    <property type="nucleotide sequence ID" value="NZ_KK037167.1"/>
</dbReference>
<dbReference type="EMBL" id="AYKQ01000009">
    <property type="protein sequence ID" value="EWH33456.1"/>
    <property type="molecule type" value="Genomic_DNA"/>
</dbReference>